<dbReference type="Proteomes" id="UP000314986">
    <property type="component" value="Unassembled WGS sequence"/>
</dbReference>
<evidence type="ECO:0000313" key="2">
    <source>
        <dbReference type="Ensembl" id="ENSCMIP00000015551.1"/>
    </source>
</evidence>
<dbReference type="InterPro" id="IPR028065">
    <property type="entry name" value="TERB2"/>
</dbReference>
<sequence>MYRSEKGWFSESVSRQLCNLWVSEGGIITNWRSADFLFSTDASHPDTQRIFESLEFVEDNATVFHASYLVACEQSGIKGTVAIGHFLLPPSCLHKEIRAAFGNFIWEHVSPSQSQQISTQKTYEKEMLKRKNIKMCYTQGMKIDRAGLDVSNNDVGDQNSVLRTSLLEESFKPVSCCHLQQMYPVNNMVTGFTSVDELKKYPGDLHDFIPGGSGYSVCRTQNETNMFSVLKRTNRNKSFIHTN</sequence>
<dbReference type="CTD" id="145645"/>
<dbReference type="Ensembl" id="ENSCMIT00000015871.1">
    <property type="protein sequence ID" value="ENSCMIP00000015551.1"/>
    <property type="gene ID" value="ENSCMIG00000007579.1"/>
</dbReference>
<reference evidence="3" key="2">
    <citation type="journal article" date="2007" name="PLoS Biol.">
        <title>Survey sequencing and comparative analysis of the elephant shark (Callorhinchus milii) genome.</title>
        <authorList>
            <person name="Venkatesh B."/>
            <person name="Kirkness E.F."/>
            <person name="Loh Y.H."/>
            <person name="Halpern A.L."/>
            <person name="Lee A.P."/>
            <person name="Johnson J."/>
            <person name="Dandona N."/>
            <person name="Viswanathan L.D."/>
            <person name="Tay A."/>
            <person name="Venter J.C."/>
            <person name="Strausberg R.L."/>
            <person name="Brenner S."/>
        </authorList>
    </citation>
    <scope>NUCLEOTIDE SEQUENCE [LARGE SCALE GENOMIC DNA]</scope>
</reference>
<protein>
    <submittedName>
        <fullName evidence="2">Telomere repeat binding bouquet formation protein 2</fullName>
    </submittedName>
</protein>
<dbReference type="PANTHER" id="PTHR35345:SF1">
    <property type="entry name" value="TELOMERE REPEATS-BINDING BOUQUET FORMATION PROTEIN 2"/>
    <property type="match status" value="1"/>
</dbReference>
<dbReference type="GO" id="GO:0007129">
    <property type="term" value="P:homologous chromosome pairing at meiosis"/>
    <property type="evidence" value="ECO:0007669"/>
    <property type="project" value="TreeGrafter"/>
</dbReference>
<dbReference type="Pfam" id="PF15101">
    <property type="entry name" value="TERB2"/>
    <property type="match status" value="1"/>
</dbReference>
<dbReference type="OMA" id="WFCRSVS"/>
<dbReference type="RefSeq" id="XP_007906221.1">
    <property type="nucleotide sequence ID" value="XM_007908030.2"/>
</dbReference>
<reference evidence="2" key="4">
    <citation type="submission" date="2025-05" db="UniProtKB">
        <authorList>
            <consortium name="Ensembl"/>
        </authorList>
    </citation>
    <scope>IDENTIFICATION</scope>
</reference>
<proteinExistence type="evidence at transcript level"/>
<evidence type="ECO:0000313" key="3">
    <source>
        <dbReference type="Proteomes" id="UP000314986"/>
    </source>
</evidence>
<dbReference type="EMBL" id="JW875619">
    <property type="protein sequence ID" value="AFP08136.1"/>
    <property type="molecule type" value="mRNA"/>
</dbReference>
<dbReference type="GeneID" id="103188159"/>
<dbReference type="GeneTree" id="ENSGT00390000012336"/>
<evidence type="ECO:0000313" key="1">
    <source>
        <dbReference type="EMBL" id="AFP08136.1"/>
    </source>
</evidence>
<keyword evidence="3" id="KW-1185">Reference proteome</keyword>
<dbReference type="STRING" id="7868.ENSCMIP00000015551"/>
<dbReference type="KEGG" id="cmk:103188159"/>
<reference evidence="3" key="1">
    <citation type="journal article" date="2006" name="Science">
        <title>Ancient noncoding elements conserved in the human genome.</title>
        <authorList>
            <person name="Venkatesh B."/>
            <person name="Kirkness E.F."/>
            <person name="Loh Y.H."/>
            <person name="Halpern A.L."/>
            <person name="Lee A.P."/>
            <person name="Johnson J."/>
            <person name="Dandona N."/>
            <person name="Viswanathan L.D."/>
            <person name="Tay A."/>
            <person name="Venter J.C."/>
            <person name="Strausberg R.L."/>
            <person name="Brenner S."/>
        </authorList>
    </citation>
    <scope>NUCLEOTIDE SEQUENCE [LARGE SCALE GENOMIC DNA]</scope>
</reference>
<reference evidence="1 3" key="3">
    <citation type="journal article" date="2014" name="Nature">
        <title>Elephant shark genome provides unique insights into gnathostome evolution.</title>
        <authorList>
            <consortium name="International Elephant Shark Genome Sequencing Consortium"/>
            <person name="Venkatesh B."/>
            <person name="Lee A.P."/>
            <person name="Ravi V."/>
            <person name="Maurya A.K."/>
            <person name="Lian M.M."/>
            <person name="Swann J.B."/>
            <person name="Ohta Y."/>
            <person name="Flajnik M.F."/>
            <person name="Sutoh Y."/>
            <person name="Kasahara M."/>
            <person name="Hoon S."/>
            <person name="Gangu V."/>
            <person name="Roy S.W."/>
            <person name="Irimia M."/>
            <person name="Korzh V."/>
            <person name="Kondrychyn I."/>
            <person name="Lim Z.W."/>
            <person name="Tay B.H."/>
            <person name="Tohari S."/>
            <person name="Kong K.W."/>
            <person name="Ho S."/>
            <person name="Lorente-Galdos B."/>
            <person name="Quilez J."/>
            <person name="Marques-Bonet T."/>
            <person name="Raney B.J."/>
            <person name="Ingham P.W."/>
            <person name="Tay A."/>
            <person name="Hillier L.W."/>
            <person name="Minx P."/>
            <person name="Boehm T."/>
            <person name="Wilson R.K."/>
            <person name="Brenner S."/>
            <person name="Warren W.C."/>
        </authorList>
    </citation>
    <scope>NUCLEOTIDE SEQUENCE</scope>
    <source>
        <tissue evidence="1">Testis</tissue>
    </source>
</reference>
<organism evidence="1">
    <name type="scientific">Callorhinchus milii</name>
    <name type="common">Ghost shark</name>
    <dbReference type="NCBI Taxonomy" id="7868"/>
    <lineage>
        <taxon>Eukaryota</taxon>
        <taxon>Metazoa</taxon>
        <taxon>Chordata</taxon>
        <taxon>Craniata</taxon>
        <taxon>Vertebrata</taxon>
        <taxon>Chondrichthyes</taxon>
        <taxon>Holocephali</taxon>
        <taxon>Chimaeriformes</taxon>
        <taxon>Callorhinchidae</taxon>
        <taxon>Callorhinchus</taxon>
    </lineage>
</organism>
<gene>
    <name evidence="2" type="primary">terb2</name>
</gene>
<dbReference type="GO" id="GO:0070197">
    <property type="term" value="P:meiotic attachment of telomere to nuclear envelope"/>
    <property type="evidence" value="ECO:0007669"/>
    <property type="project" value="TreeGrafter"/>
</dbReference>
<name>V9L8G9_CALMI</name>
<dbReference type="OrthoDB" id="5278943at2759"/>
<dbReference type="AlphaFoldDB" id="V9L8G9"/>
<accession>V9L8G9</accession>
<dbReference type="GO" id="GO:0005637">
    <property type="term" value="C:nuclear inner membrane"/>
    <property type="evidence" value="ECO:0007669"/>
    <property type="project" value="TreeGrafter"/>
</dbReference>
<dbReference type="PANTHER" id="PTHR35345">
    <property type="entry name" value="TELOMERE REPEATS-BINDING BOUQUET FORMATION PROTEIN 2"/>
    <property type="match status" value="1"/>
</dbReference>